<keyword evidence="4" id="KW-1185">Reference proteome</keyword>
<proteinExistence type="inferred from homology"/>
<dbReference type="OrthoDB" id="1874341at2759"/>
<sequence>MQNAAGTMDADVERRLRPVVDALSALNYKQALRLASKLDEKEIGRAVGGSAKAAGKAGADGLGCQLAARALKAMAFLRMGSRAHADALVHKMLDDPHLREHIDPCAAFHLQVYLRDTRQIGRMLGMFEDLFNRALTAIQALPKSHLAKSSLRIMDTAYATALIYGDSSAAHRIAQRMLKSPLRTSHELLIWYTTVALYMQVTQENVSEKDARLKPLLIAMALKVWTQHPDHMNRAEALRFVVGMLIELQEPGKALQLLSENGDKFKLDSEREEMMLRVNLAAHEHAQVAKSCETLLLKHNVDNWQYWVVLFMCERSVDAIERVVNEACESALARSSRAPFLARILLLFRKREPNTKVVAALLNYLERFGSKAVCGNDVIQFIWLLDREGRAQVQSELEHRVSELGGDETQKGPDDANTGGSHLQRRFNIYFLLRSLQKFADFPLSSDVAQTHLLPQNLVDIYFGGLVPELESTERQTSDSFLLLAVEYLSTPQHGKEVSCSSLTENGDQSSSAVSSNQHALGSVVSSIALLDIGLRYSPFNFDFKLRQIQLLLQLGCARAAYGVWRSLDIKHVQFASMSHWVLAAVSDFGLTRECLELVTDIDSLKDEALRDMPDGIIRSLRAGSLDATADFIRFFRRLMSGTVFKHAQVVHLRSATTAFALHRSSSRDAEVETDRRAAQFILDMTDDVLVLQPGASGAALKRNDDRDCLGIWDPKGPDDERVKYMKSVLNVDIGSAEAEQLASSTLDEDAGAVAGAGGSSCEAISSEAQITLEALLLAHKIAATCILLRPDAKTTATAADDEKSDESMSRMRPWIDTLRVHLDTLVSNDTVARAMHEFASPDAASMNTFEYMRMICEIGDMVMILLEDASSESCANTLNKQVLMLEMSWDKVQEDGAKLRDAATLKRIYMLAEYGILWLAYCLAQMRRLIVKKKGSNAVMEALEHVARIVVKCANSLTELAAGELRLLPERLAQPPNTEQHVIFPPTVRTQRTLNIFSREDESEAERKGMVREPSSAVITLVWTDVLREYERMLQKLQLIAKVAIASLADVKLVSAKSG</sequence>
<feature type="compositionally biased region" description="Basic and acidic residues" evidence="2">
    <location>
        <begin position="402"/>
        <end position="414"/>
    </location>
</feature>
<evidence type="ECO:0000256" key="1">
    <source>
        <dbReference type="ARBA" id="ARBA00006298"/>
    </source>
</evidence>
<dbReference type="PANTHER" id="PTHR22767:SF3">
    <property type="entry name" value="N-ALPHA-ACETYLTRANSFERASE 25, NATB AUXILIARY SUBUNIT"/>
    <property type="match status" value="1"/>
</dbReference>
<feature type="region of interest" description="Disordered" evidence="2">
    <location>
        <begin position="402"/>
        <end position="421"/>
    </location>
</feature>
<comment type="caution">
    <text evidence="3">The sequence shown here is derived from an EMBL/GenBank/DDBJ whole genome shotgun (WGS) entry which is preliminary data.</text>
</comment>
<dbReference type="EMBL" id="VRMN01000001">
    <property type="protein sequence ID" value="KAA8497560.1"/>
    <property type="molecule type" value="Genomic_DNA"/>
</dbReference>
<evidence type="ECO:0000313" key="3">
    <source>
        <dbReference type="EMBL" id="KAA8497560.1"/>
    </source>
</evidence>
<dbReference type="PANTHER" id="PTHR22767">
    <property type="entry name" value="N-TERMINAL ACETYLTRANSFERASE-RELATED"/>
    <property type="match status" value="1"/>
</dbReference>
<gene>
    <name evidence="3" type="ORF">FVE85_5145</name>
</gene>
<reference evidence="4" key="1">
    <citation type="journal article" date="2019" name="Nat. Commun.">
        <title>Expansion of phycobilisome linker gene families in mesophilic red algae.</title>
        <authorList>
            <person name="Lee J."/>
            <person name="Kim D."/>
            <person name="Bhattacharya D."/>
            <person name="Yoon H.S."/>
        </authorList>
    </citation>
    <scope>NUCLEOTIDE SEQUENCE [LARGE SCALE GENOMIC DNA]</scope>
    <source>
        <strain evidence="4">CCMP 1328</strain>
    </source>
</reference>
<comment type="similarity">
    <text evidence="1">Belongs to the MDM20/NAA25 family.</text>
</comment>
<name>A0A5J4Z2P1_PORPP</name>
<protein>
    <submittedName>
        <fullName evidence="3">Phagocyte signaling-impaired protein</fullName>
    </submittedName>
</protein>
<accession>A0A5J4Z2P1</accession>
<evidence type="ECO:0000313" key="4">
    <source>
        <dbReference type="Proteomes" id="UP000324585"/>
    </source>
</evidence>
<dbReference type="InterPro" id="IPR019183">
    <property type="entry name" value="NAA25_NatB_aux_su"/>
</dbReference>
<organism evidence="3 4">
    <name type="scientific">Porphyridium purpureum</name>
    <name type="common">Red alga</name>
    <name type="synonym">Porphyridium cruentum</name>
    <dbReference type="NCBI Taxonomy" id="35688"/>
    <lineage>
        <taxon>Eukaryota</taxon>
        <taxon>Rhodophyta</taxon>
        <taxon>Bangiophyceae</taxon>
        <taxon>Porphyridiales</taxon>
        <taxon>Porphyridiaceae</taxon>
        <taxon>Porphyridium</taxon>
    </lineage>
</organism>
<dbReference type="GO" id="GO:0031416">
    <property type="term" value="C:NatB complex"/>
    <property type="evidence" value="ECO:0007669"/>
    <property type="project" value="TreeGrafter"/>
</dbReference>
<dbReference type="AlphaFoldDB" id="A0A5J4Z2P1"/>
<dbReference type="Pfam" id="PF09797">
    <property type="entry name" value="NatB_MDM20"/>
    <property type="match status" value="1"/>
</dbReference>
<dbReference type="Proteomes" id="UP000324585">
    <property type="component" value="Unassembled WGS sequence"/>
</dbReference>
<evidence type="ECO:0000256" key="2">
    <source>
        <dbReference type="SAM" id="MobiDB-lite"/>
    </source>
</evidence>